<feature type="region of interest" description="Disordered" evidence="5">
    <location>
        <begin position="895"/>
        <end position="948"/>
    </location>
</feature>
<dbReference type="InterPro" id="IPR056125">
    <property type="entry name" value="DUF7708"/>
</dbReference>
<dbReference type="GO" id="GO:0008270">
    <property type="term" value="F:zinc ion binding"/>
    <property type="evidence" value="ECO:0007669"/>
    <property type="project" value="UniProtKB-KW"/>
</dbReference>
<dbReference type="Pfam" id="PF24883">
    <property type="entry name" value="NPHP3_N"/>
    <property type="match status" value="1"/>
</dbReference>
<organism evidence="7 8">
    <name type="scientific">Periconia digitata</name>
    <dbReference type="NCBI Taxonomy" id="1303443"/>
    <lineage>
        <taxon>Eukaryota</taxon>
        <taxon>Fungi</taxon>
        <taxon>Dikarya</taxon>
        <taxon>Ascomycota</taxon>
        <taxon>Pezizomycotina</taxon>
        <taxon>Dothideomycetes</taxon>
        <taxon>Pleosporomycetidae</taxon>
        <taxon>Pleosporales</taxon>
        <taxon>Massarineae</taxon>
        <taxon>Periconiaceae</taxon>
        <taxon>Periconia</taxon>
    </lineage>
</organism>
<dbReference type="Gene3D" id="3.30.40.10">
    <property type="entry name" value="Zinc/RING finger domain, C3HC4 (zinc finger)"/>
    <property type="match status" value="2"/>
</dbReference>
<dbReference type="PANTHER" id="PTHR10039:SF14">
    <property type="entry name" value="NACHT DOMAIN-CONTAINING PROTEIN"/>
    <property type="match status" value="1"/>
</dbReference>
<feature type="compositionally biased region" description="Polar residues" evidence="5">
    <location>
        <begin position="1101"/>
        <end position="1121"/>
    </location>
</feature>
<dbReference type="InterPro" id="IPR007111">
    <property type="entry name" value="NACHT_NTPase"/>
</dbReference>
<feature type="region of interest" description="Disordered" evidence="5">
    <location>
        <begin position="1090"/>
        <end position="1127"/>
    </location>
</feature>
<feature type="region of interest" description="Disordered" evidence="5">
    <location>
        <begin position="1228"/>
        <end position="1248"/>
    </location>
</feature>
<dbReference type="InterPro" id="IPR027417">
    <property type="entry name" value="P-loop_NTPase"/>
</dbReference>
<comment type="caution">
    <text evidence="7">The sequence shown here is derived from an EMBL/GenBank/DDBJ whole genome shotgun (WGS) entry which is preliminary data.</text>
</comment>
<dbReference type="Pfam" id="PF24809">
    <property type="entry name" value="DUF7708"/>
    <property type="match status" value="1"/>
</dbReference>
<name>A0A9W4XPY3_9PLEO</name>
<feature type="domain" description="NACHT" evidence="6">
    <location>
        <begin position="285"/>
        <end position="433"/>
    </location>
</feature>
<evidence type="ECO:0000256" key="3">
    <source>
        <dbReference type="ARBA" id="ARBA00022771"/>
    </source>
</evidence>
<dbReference type="SMART" id="SM00249">
    <property type="entry name" value="PHD"/>
    <property type="match status" value="2"/>
</dbReference>
<evidence type="ECO:0000256" key="4">
    <source>
        <dbReference type="ARBA" id="ARBA00022833"/>
    </source>
</evidence>
<evidence type="ECO:0000256" key="1">
    <source>
        <dbReference type="ARBA" id="ARBA00022723"/>
    </source>
</evidence>
<evidence type="ECO:0000259" key="6">
    <source>
        <dbReference type="PROSITE" id="PS50837"/>
    </source>
</evidence>
<dbReference type="EMBL" id="CAOQHR010000009">
    <property type="protein sequence ID" value="CAI6339363.1"/>
    <property type="molecule type" value="Genomic_DNA"/>
</dbReference>
<dbReference type="InterPro" id="IPR011011">
    <property type="entry name" value="Znf_FYVE_PHD"/>
</dbReference>
<feature type="compositionally biased region" description="Basic and acidic residues" evidence="5">
    <location>
        <begin position="1228"/>
        <end position="1239"/>
    </location>
</feature>
<evidence type="ECO:0000256" key="5">
    <source>
        <dbReference type="SAM" id="MobiDB-lite"/>
    </source>
</evidence>
<keyword evidence="4" id="KW-0862">Zinc</keyword>
<evidence type="ECO:0000256" key="2">
    <source>
        <dbReference type="ARBA" id="ARBA00022737"/>
    </source>
</evidence>
<dbReference type="InterPro" id="IPR056884">
    <property type="entry name" value="NPHP3-like_N"/>
</dbReference>
<dbReference type="Gene3D" id="3.40.50.300">
    <property type="entry name" value="P-loop containing nucleotide triphosphate hydrolases"/>
    <property type="match status" value="1"/>
</dbReference>
<feature type="region of interest" description="Disordered" evidence="5">
    <location>
        <begin position="1534"/>
        <end position="1568"/>
    </location>
</feature>
<dbReference type="PROSITE" id="PS50837">
    <property type="entry name" value="NACHT"/>
    <property type="match status" value="1"/>
</dbReference>
<keyword evidence="2" id="KW-0677">Repeat</keyword>
<proteinExistence type="predicted"/>
<dbReference type="InterPro" id="IPR001965">
    <property type="entry name" value="Znf_PHD"/>
</dbReference>
<sequence>MPRMAPTVSMLARQTMRTAFEDLERTISPVDLKQMRSMSAIEQVRESALEIEKQLAARQTLRNMRRLAPLFRGLEHYSKAIEILCNGTPFLSWIWSPITLILKVASDHIGAFEHIIKGYSRISEALGRFEILGEAFRHDTTFQYTLAVYYSDILEFHKHAYRFVRRSGWHLLFHTSWGRFQRRFDGILEDLDRHADLIDREANARNISVAQRKRDESYEKLEQEERLLGLQQYQSVVAWLKLDENEQTKILESIHEEGLEFSGTCSWASGNGRIAAWLKNTPNDRQLWLQGNAGTGKSVLSSELIKFLRASKSTVFYHFCRYTYAESTKYDNILKSLIQQLLLSCGELTAYAYQEYVVGKKTTTTANLEGLLRTSLTTLSEASKLQIVWIVIDGIDDCETEKQTRLISLLYGLTSQSASENSTVCKILFTSRTHPTKTKRLSKKHVVSLGDEIQHISKAINLYTSVRLRSLHGRLRELEMSAEDVERIGELVTAKAAGMFLYARLVVDYLSTNVFFSAEELKQSINRLPATVEEFYQNILAHMLARLDSRSTGRVRCLLGWIAFARRPLKRLELLSALAFSSGSADTSSTAPGYILDLCSPFIEEKHDTTFAFIHGSVKEFLQTPSSSLVIDERTALQEHGLATVACLLSAAKVFREDFDKPTRLLRLVKGVHGLHVYATEHWADYLLTEAAAVNGLAWSSSLLDVSCSLAAQLSQICEPVAHTSVLPDDRLKLFDSQSNLQMHMSNALLARSQKSLEAHILLVTDRESCLSTDDKLKDGISLILDEYQKAVEILMDRESCPGASIEELRSFKSQFRSSAYTCRLRACPRATLGFDTEQLRREHETGHVGGHRCPVAGCQYPPFRTAQTLRVHHGKHHAAPVLRKPIRRVGRLAKNTRQKSSSTIQHADIPGDPPLLLTGNEVRPQTSQDPDPQKQGVAAPTKKSDQLRTETILEGSLDNNVFDASLTAGNGRSTNAPRSPLARLKLTNSPAEDDVSFAQSAASPPRLDSSGLGEPISTEVDESSTVKCICGFADDDGHTVLCEKCDTWQHVICYYPSLNVPDVHDCTECLPRDIDVERAIKWQREQHEGLTADELEEKPATNTGDQQKKTISNHQDSASKATPEGKNSVAFREKAAMYLRHRLQKGFLTPDQAPKKSDMSSMADLFTKLEELGDIEADILKKTKVHKVLKGIIRLDTIPRDEKFLFRVRSRNLLKKYTSALAMETDEKTETLEGHHGTDSLTTPVPYPESSLEVWRNESSVFLDRGTRNSSLATEASNRVQQLPSIEPPNDAAKTAIQNQGNDITQMYNAELSPSNQLTPSNSASKENQWCVVKCTCNQHNLSGNDLICLRCKTWQHKTCYKNNFPLYYHRTHLCRECSPSEMANLIIREHVSHHPRSAPLSREIIAFLNSVVTEYPQSYPSVLEIFQILKESQADRHTFMETIKELVPGSTLLMIKFLNILTKISTLGEIAMYSFQCIYCMRETADPLSSCIKRPTHHGEKRFHESCLIFPPNLVVYCTACTFESMASSLDSSLNDSRPSSDWPISADYGKSKSDPSDYIDGGDASYEADPSITTYAPYSYSLESAPTDEDVLANNVAMYADTSLALTPFLNTPNNMQEQEREQSGSSQSVTGLPSFAQPSLVDDARRLAEILGIDSRITIPSLRVIHGDIWAGGPAHDLHTFHRFIIEHTFVPVGDEGVHWIDEIVRKILPAVASLIHYCDAAGKLHPRYGLSYAEDWMASYSPYPQDLGPKIDGMEELGRSLVERWNAANPYLPDTISQAPPPVWEDVIMPRKLP</sequence>
<feature type="region of interest" description="Disordered" evidence="5">
    <location>
        <begin position="1619"/>
        <end position="1639"/>
    </location>
</feature>
<accession>A0A9W4XPY3</accession>
<dbReference type="Proteomes" id="UP001152607">
    <property type="component" value="Unassembled WGS sequence"/>
</dbReference>
<evidence type="ECO:0000313" key="8">
    <source>
        <dbReference type="Proteomes" id="UP001152607"/>
    </source>
</evidence>
<dbReference type="SUPFAM" id="SSF52540">
    <property type="entry name" value="P-loop containing nucleoside triphosphate hydrolases"/>
    <property type="match status" value="1"/>
</dbReference>
<dbReference type="OrthoDB" id="7464126at2759"/>
<gene>
    <name evidence="7" type="ORF">PDIGIT_LOCUS12520</name>
</gene>
<evidence type="ECO:0000313" key="7">
    <source>
        <dbReference type="EMBL" id="CAI6339363.1"/>
    </source>
</evidence>
<feature type="region of interest" description="Disordered" evidence="5">
    <location>
        <begin position="991"/>
        <end position="1019"/>
    </location>
</feature>
<keyword evidence="8" id="KW-1185">Reference proteome</keyword>
<reference evidence="7" key="1">
    <citation type="submission" date="2023-01" db="EMBL/GenBank/DDBJ databases">
        <authorList>
            <person name="Van Ghelder C."/>
            <person name="Rancurel C."/>
        </authorList>
    </citation>
    <scope>NUCLEOTIDE SEQUENCE</scope>
    <source>
        <strain evidence="7">CNCM I-4278</strain>
    </source>
</reference>
<keyword evidence="3" id="KW-0863">Zinc-finger</keyword>
<dbReference type="InterPro" id="IPR013083">
    <property type="entry name" value="Znf_RING/FYVE/PHD"/>
</dbReference>
<dbReference type="PANTHER" id="PTHR10039">
    <property type="entry name" value="AMELOGENIN"/>
    <property type="match status" value="1"/>
</dbReference>
<keyword evidence="1" id="KW-0479">Metal-binding</keyword>
<dbReference type="SUPFAM" id="SSF57903">
    <property type="entry name" value="FYVE/PHD zinc finger"/>
    <property type="match status" value="2"/>
</dbReference>
<protein>
    <recommendedName>
        <fullName evidence="6">NACHT domain-containing protein</fullName>
    </recommendedName>
</protein>